<dbReference type="EMBL" id="HBUF01564639">
    <property type="protein sequence ID" value="CAG6763956.1"/>
    <property type="molecule type" value="Transcribed_RNA"/>
</dbReference>
<proteinExistence type="predicted"/>
<protein>
    <submittedName>
        <fullName evidence="1">Uncharacterized protein</fullName>
    </submittedName>
</protein>
<sequence>MDSAQFNEFMTSFKDAMKKLAPTPASTAPSSVSIHPSSNFENFNIELESFHQYVERFENFCKLKQITETQVKKLTLLNSIGPVLYERTKCLVAPKSIEETTFKDVVDTLKATLSPTPNKLMVIHLYLAGPGFAI</sequence>
<organism evidence="1">
    <name type="scientific">Cacopsylla melanoneura</name>
    <dbReference type="NCBI Taxonomy" id="428564"/>
    <lineage>
        <taxon>Eukaryota</taxon>
        <taxon>Metazoa</taxon>
        <taxon>Ecdysozoa</taxon>
        <taxon>Arthropoda</taxon>
        <taxon>Hexapoda</taxon>
        <taxon>Insecta</taxon>
        <taxon>Pterygota</taxon>
        <taxon>Neoptera</taxon>
        <taxon>Paraneoptera</taxon>
        <taxon>Hemiptera</taxon>
        <taxon>Sternorrhyncha</taxon>
        <taxon>Psylloidea</taxon>
        <taxon>Psyllidae</taxon>
        <taxon>Psyllinae</taxon>
        <taxon>Cacopsylla</taxon>
    </lineage>
</organism>
<dbReference type="EMBL" id="HBUF01564641">
    <property type="protein sequence ID" value="CAG6763960.1"/>
    <property type="molecule type" value="Transcribed_RNA"/>
</dbReference>
<evidence type="ECO:0000313" key="1">
    <source>
        <dbReference type="EMBL" id="CAG6763962.1"/>
    </source>
</evidence>
<accession>A0A8D9ESE2</accession>
<dbReference type="EMBL" id="HBUF01564642">
    <property type="protein sequence ID" value="CAG6763962.1"/>
    <property type="molecule type" value="Transcribed_RNA"/>
</dbReference>
<name>A0A8D9ESE2_9HEMI</name>
<dbReference type="AlphaFoldDB" id="A0A8D9ESE2"/>
<reference evidence="1" key="1">
    <citation type="submission" date="2021-05" db="EMBL/GenBank/DDBJ databases">
        <authorList>
            <person name="Alioto T."/>
            <person name="Alioto T."/>
            <person name="Gomez Garrido J."/>
        </authorList>
    </citation>
    <scope>NUCLEOTIDE SEQUENCE</scope>
</reference>